<dbReference type="EMBL" id="CP162511">
    <property type="protein sequence ID" value="XDI05618.1"/>
    <property type="molecule type" value="Genomic_DNA"/>
</dbReference>
<dbReference type="AlphaFoldDB" id="A0AB39BGR9"/>
<keyword evidence="1" id="KW-0812">Transmembrane</keyword>
<accession>A0AB39BGR9</accession>
<keyword evidence="1" id="KW-1133">Transmembrane helix</keyword>
<evidence type="ECO:0008006" key="3">
    <source>
        <dbReference type="Google" id="ProtNLM"/>
    </source>
</evidence>
<evidence type="ECO:0000256" key="1">
    <source>
        <dbReference type="SAM" id="Phobius"/>
    </source>
</evidence>
<dbReference type="RefSeq" id="WP_368498002.1">
    <property type="nucleotide sequence ID" value="NZ_CP162511.1"/>
</dbReference>
<reference evidence="2" key="1">
    <citation type="submission" date="2024-05" db="EMBL/GenBank/DDBJ databases">
        <title>Herbiconiux sp. A18JL235.</title>
        <authorList>
            <person name="Zhang G."/>
        </authorList>
    </citation>
    <scope>NUCLEOTIDE SEQUENCE</scope>
    <source>
        <strain evidence="2">A18JL235</strain>
    </source>
</reference>
<sequence>MTSMSPDTRSTPADFPGRTLGIVGLVLAIVVPLVGVIVSAVAFSQSKKAGYPNTLARVGIIVGAVLTVLGLIVSIISIIASAAAYSYY</sequence>
<name>A0AB39BGR9_9MICO</name>
<proteinExistence type="predicted"/>
<keyword evidence="1" id="KW-0472">Membrane</keyword>
<feature type="transmembrane region" description="Helical" evidence="1">
    <location>
        <begin position="20"/>
        <end position="43"/>
    </location>
</feature>
<evidence type="ECO:0000313" key="2">
    <source>
        <dbReference type="EMBL" id="XDI05618.1"/>
    </source>
</evidence>
<feature type="transmembrane region" description="Helical" evidence="1">
    <location>
        <begin position="55"/>
        <end position="85"/>
    </location>
</feature>
<protein>
    <recommendedName>
        <fullName evidence="3">DUF4190 domain-containing protein</fullName>
    </recommendedName>
</protein>
<organism evidence="2">
    <name type="scientific">Herbiconiux sp. A18JL235</name>
    <dbReference type="NCBI Taxonomy" id="3152363"/>
    <lineage>
        <taxon>Bacteria</taxon>
        <taxon>Bacillati</taxon>
        <taxon>Actinomycetota</taxon>
        <taxon>Actinomycetes</taxon>
        <taxon>Micrococcales</taxon>
        <taxon>Microbacteriaceae</taxon>
        <taxon>Herbiconiux</taxon>
    </lineage>
</organism>
<gene>
    <name evidence="2" type="ORF">ABFY20_00590</name>
</gene>